<sequence length="215" mass="22545">MLVAAAFALTACTSQDPYTGEEGVNNTTIGAGIGAVAGALGGYLIGKGSSDDRRKRALIGAGVGALGGGAIGYYMDQQEAALRQKLRASGVSVTRVGENIILNMPGNVTFATDSSDVNARFYEVLNSVALVLQEYDRTLVDIYGHTDSTGSAQYNQQLSQRRAQSVAQYLVGQGVNGQRLLVQGMGESQPIATNDTAAGREQNRRVEIKISPLTA</sequence>
<dbReference type="GO" id="GO:0009279">
    <property type="term" value="C:cell outer membrane"/>
    <property type="evidence" value="ECO:0007669"/>
    <property type="project" value="UniProtKB-SubCell"/>
</dbReference>
<evidence type="ECO:0000313" key="7">
    <source>
        <dbReference type="EMBL" id="GAK44949.1"/>
    </source>
</evidence>
<dbReference type="InterPro" id="IPR027367">
    <property type="entry name" value="Gly-zipper_YMGG"/>
</dbReference>
<dbReference type="Pfam" id="PF13441">
    <property type="entry name" value="Gly-zipper_YMGG"/>
    <property type="match status" value="1"/>
</dbReference>
<dbReference type="InterPro" id="IPR006690">
    <property type="entry name" value="OMPA-like_CS"/>
</dbReference>
<comment type="caution">
    <text evidence="7">The sequence shown here is derived from an EMBL/GenBank/DDBJ whole genome shotgun (WGS) entry which is preliminary data.</text>
</comment>
<dbReference type="EMBL" id="BBIO01000006">
    <property type="protein sequence ID" value="GAK44949.1"/>
    <property type="molecule type" value="Genomic_DNA"/>
</dbReference>
<evidence type="ECO:0000256" key="1">
    <source>
        <dbReference type="ARBA" id="ARBA00004442"/>
    </source>
</evidence>
<keyword evidence="2 4" id="KW-0472">Membrane</keyword>
<evidence type="ECO:0000256" key="2">
    <source>
        <dbReference type="ARBA" id="ARBA00023136"/>
    </source>
</evidence>
<dbReference type="InterPro" id="IPR006665">
    <property type="entry name" value="OmpA-like"/>
</dbReference>
<accession>A0A081BA81</accession>
<keyword evidence="5" id="KW-0812">Transmembrane</keyword>
<dbReference type="PANTHER" id="PTHR30329">
    <property type="entry name" value="STATOR ELEMENT OF FLAGELLAR MOTOR COMPLEX"/>
    <property type="match status" value="1"/>
</dbReference>
<evidence type="ECO:0000313" key="8">
    <source>
        <dbReference type="Proteomes" id="UP000028702"/>
    </source>
</evidence>
<keyword evidence="3" id="KW-0998">Cell outer membrane</keyword>
<dbReference type="PRINTS" id="PR01021">
    <property type="entry name" value="OMPADOMAIN"/>
</dbReference>
<dbReference type="InterPro" id="IPR036737">
    <property type="entry name" value="OmpA-like_sf"/>
</dbReference>
<evidence type="ECO:0000256" key="4">
    <source>
        <dbReference type="PROSITE-ProRule" id="PRU00473"/>
    </source>
</evidence>
<dbReference type="PRINTS" id="PR01023">
    <property type="entry name" value="NAFLGMOTY"/>
</dbReference>
<dbReference type="Gene3D" id="3.30.1330.60">
    <property type="entry name" value="OmpA-like domain"/>
    <property type="match status" value="1"/>
</dbReference>
<protein>
    <submittedName>
        <fullName evidence="7">OmpA/MotB domain-containing protein</fullName>
    </submittedName>
</protein>
<comment type="subcellular location">
    <subcellularLocation>
        <location evidence="1">Cell outer membrane</location>
    </subcellularLocation>
</comment>
<feature type="transmembrane region" description="Helical" evidence="5">
    <location>
        <begin position="24"/>
        <end position="45"/>
    </location>
</feature>
<dbReference type="STRING" id="1333998.M2A_1448"/>
<keyword evidence="5" id="KW-1133">Transmembrane helix</keyword>
<reference evidence="7 8" key="1">
    <citation type="submission" date="2014-07" db="EMBL/GenBank/DDBJ databases">
        <title>Tepidicaulis marinum gen. nov., sp. nov., a novel marine bacterium denitrifying nitrate to nitrous oxide strictly under microaerobic conditions.</title>
        <authorList>
            <person name="Takeuchi M."/>
            <person name="Yamagishi T."/>
            <person name="Kamagata Y."/>
            <person name="Oshima K."/>
            <person name="Hattori M."/>
            <person name="Katayama T."/>
            <person name="Hanada S."/>
            <person name="Tamaki H."/>
            <person name="Marumo K."/>
            <person name="Maeda H."/>
            <person name="Nedachi M."/>
            <person name="Iwasaki W."/>
            <person name="Suwa Y."/>
            <person name="Sakata S."/>
        </authorList>
    </citation>
    <scope>NUCLEOTIDE SEQUENCE [LARGE SCALE GENOMIC DNA]</scope>
    <source>
        <strain evidence="7 8">MA2</strain>
    </source>
</reference>
<proteinExistence type="predicted"/>
<dbReference type="PROSITE" id="PS01068">
    <property type="entry name" value="OMPA_1"/>
    <property type="match status" value="1"/>
</dbReference>
<evidence type="ECO:0000256" key="5">
    <source>
        <dbReference type="SAM" id="Phobius"/>
    </source>
</evidence>
<organism evidence="7 8">
    <name type="scientific">Tepidicaulis marinus</name>
    <dbReference type="NCBI Taxonomy" id="1333998"/>
    <lineage>
        <taxon>Bacteria</taxon>
        <taxon>Pseudomonadati</taxon>
        <taxon>Pseudomonadota</taxon>
        <taxon>Alphaproteobacteria</taxon>
        <taxon>Hyphomicrobiales</taxon>
        <taxon>Parvibaculaceae</taxon>
        <taxon>Tepidicaulis</taxon>
    </lineage>
</organism>
<dbReference type="InterPro" id="IPR006664">
    <property type="entry name" value="OMP_bac"/>
</dbReference>
<feature type="transmembrane region" description="Helical" evidence="5">
    <location>
        <begin position="57"/>
        <end position="75"/>
    </location>
</feature>
<dbReference type="eggNOG" id="COG2885">
    <property type="taxonomic scope" value="Bacteria"/>
</dbReference>
<dbReference type="PANTHER" id="PTHR30329:SF21">
    <property type="entry name" value="LIPOPROTEIN YIAD-RELATED"/>
    <property type="match status" value="1"/>
</dbReference>
<dbReference type="SUPFAM" id="SSF103088">
    <property type="entry name" value="OmpA-like"/>
    <property type="match status" value="1"/>
</dbReference>
<keyword evidence="8" id="KW-1185">Reference proteome</keyword>
<evidence type="ECO:0000259" key="6">
    <source>
        <dbReference type="PROSITE" id="PS51123"/>
    </source>
</evidence>
<name>A0A081BA81_9HYPH</name>
<dbReference type="InterPro" id="IPR050330">
    <property type="entry name" value="Bact_OuterMem_StrucFunc"/>
</dbReference>
<dbReference type="AlphaFoldDB" id="A0A081BA81"/>
<dbReference type="Pfam" id="PF00691">
    <property type="entry name" value="OmpA"/>
    <property type="match status" value="1"/>
</dbReference>
<dbReference type="CDD" id="cd07185">
    <property type="entry name" value="OmpA_C-like"/>
    <property type="match status" value="1"/>
</dbReference>
<gene>
    <name evidence="7" type="ORF">M2A_1448</name>
</gene>
<dbReference type="PROSITE" id="PS51123">
    <property type="entry name" value="OMPA_2"/>
    <property type="match status" value="1"/>
</dbReference>
<feature type="domain" description="OmpA-like" evidence="6">
    <location>
        <begin position="97"/>
        <end position="214"/>
    </location>
</feature>
<dbReference type="Proteomes" id="UP000028702">
    <property type="component" value="Unassembled WGS sequence"/>
</dbReference>
<evidence type="ECO:0000256" key="3">
    <source>
        <dbReference type="ARBA" id="ARBA00023237"/>
    </source>
</evidence>